<dbReference type="PROSITE" id="PS01179">
    <property type="entry name" value="PID"/>
    <property type="match status" value="1"/>
</dbReference>
<organism evidence="6 7">
    <name type="scientific">Trichonephila clavata</name>
    <name type="common">Joro spider</name>
    <name type="synonym">Nephila clavata</name>
    <dbReference type="NCBI Taxonomy" id="2740835"/>
    <lineage>
        <taxon>Eukaryota</taxon>
        <taxon>Metazoa</taxon>
        <taxon>Ecdysozoa</taxon>
        <taxon>Arthropoda</taxon>
        <taxon>Chelicerata</taxon>
        <taxon>Arachnida</taxon>
        <taxon>Araneae</taxon>
        <taxon>Araneomorphae</taxon>
        <taxon>Entelegynae</taxon>
        <taxon>Araneoidea</taxon>
        <taxon>Nephilidae</taxon>
        <taxon>Trichonephila</taxon>
    </lineage>
</organism>
<dbReference type="Pfam" id="PF00017">
    <property type="entry name" value="SH2"/>
    <property type="match status" value="1"/>
</dbReference>
<dbReference type="PANTHER" id="PTHR15832">
    <property type="entry name" value="SHC (SRC HOMOLOGY DOMAIN C-TERMINAL) ADAPTOR HOMOLOG"/>
    <property type="match status" value="1"/>
</dbReference>
<gene>
    <name evidence="6" type="primary">Sh2d5</name>
    <name evidence="6" type="ORF">TNCT_91241</name>
</gene>
<dbReference type="SMART" id="SM00462">
    <property type="entry name" value="PTB"/>
    <property type="match status" value="1"/>
</dbReference>
<proteinExistence type="predicted"/>
<feature type="compositionally biased region" description="Basic residues" evidence="3">
    <location>
        <begin position="380"/>
        <end position="389"/>
    </location>
</feature>
<protein>
    <submittedName>
        <fullName evidence="6">SH2 domain-containing protein 5</fullName>
    </submittedName>
</protein>
<dbReference type="EMBL" id="BMAO01008195">
    <property type="protein sequence ID" value="GFR21682.1"/>
    <property type="molecule type" value="Genomic_DNA"/>
</dbReference>
<reference evidence="6" key="1">
    <citation type="submission" date="2020-07" db="EMBL/GenBank/DDBJ databases">
        <title>Multicomponent nature underlies the extraordinary mechanical properties of spider dragline silk.</title>
        <authorList>
            <person name="Kono N."/>
            <person name="Nakamura H."/>
            <person name="Mori M."/>
            <person name="Yoshida Y."/>
            <person name="Ohtoshi R."/>
            <person name="Malay A.D."/>
            <person name="Moran D.A.P."/>
            <person name="Tomita M."/>
            <person name="Numata K."/>
            <person name="Arakawa K."/>
        </authorList>
    </citation>
    <scope>NUCLEOTIDE SEQUENCE</scope>
</reference>
<accession>A0A8X6LV14</accession>
<dbReference type="PRINTS" id="PR00401">
    <property type="entry name" value="SH2DOMAIN"/>
</dbReference>
<dbReference type="SUPFAM" id="SSF50729">
    <property type="entry name" value="PH domain-like"/>
    <property type="match status" value="1"/>
</dbReference>
<evidence type="ECO:0000313" key="6">
    <source>
        <dbReference type="EMBL" id="GFR21682.1"/>
    </source>
</evidence>
<dbReference type="InterPro" id="IPR036860">
    <property type="entry name" value="SH2_dom_sf"/>
</dbReference>
<feature type="region of interest" description="Disordered" evidence="3">
    <location>
        <begin position="185"/>
        <end position="221"/>
    </location>
</feature>
<dbReference type="CDD" id="cd13157">
    <property type="entry name" value="PTB_tensin-related"/>
    <property type="match status" value="1"/>
</dbReference>
<dbReference type="InterPro" id="IPR006020">
    <property type="entry name" value="PTB/PI_dom"/>
</dbReference>
<evidence type="ECO:0000256" key="1">
    <source>
        <dbReference type="ARBA" id="ARBA00022999"/>
    </source>
</evidence>
<dbReference type="SMART" id="SM00252">
    <property type="entry name" value="SH2"/>
    <property type="match status" value="1"/>
</dbReference>
<dbReference type="AlphaFoldDB" id="A0A8X6LV14"/>
<dbReference type="SUPFAM" id="SSF55550">
    <property type="entry name" value="SH2 domain"/>
    <property type="match status" value="1"/>
</dbReference>
<evidence type="ECO:0000313" key="7">
    <source>
        <dbReference type="Proteomes" id="UP000887116"/>
    </source>
</evidence>
<evidence type="ECO:0000256" key="2">
    <source>
        <dbReference type="PROSITE-ProRule" id="PRU00191"/>
    </source>
</evidence>
<feature type="compositionally biased region" description="Polar residues" evidence="3">
    <location>
        <begin position="434"/>
        <end position="447"/>
    </location>
</feature>
<dbReference type="InterPro" id="IPR011993">
    <property type="entry name" value="PH-like_dom_sf"/>
</dbReference>
<feature type="domain" description="SH2" evidence="5">
    <location>
        <begin position="488"/>
        <end position="587"/>
    </location>
</feature>
<dbReference type="Gene3D" id="3.30.505.10">
    <property type="entry name" value="SH2 domain"/>
    <property type="match status" value="1"/>
</dbReference>
<dbReference type="Proteomes" id="UP000887116">
    <property type="component" value="Unassembled WGS sequence"/>
</dbReference>
<name>A0A8X6LV14_TRICU</name>
<dbReference type="Pfam" id="PF00640">
    <property type="entry name" value="PID"/>
    <property type="match status" value="1"/>
</dbReference>
<evidence type="ECO:0000259" key="5">
    <source>
        <dbReference type="PROSITE" id="PS50001"/>
    </source>
</evidence>
<dbReference type="PROSITE" id="PS50001">
    <property type="entry name" value="SH2"/>
    <property type="match status" value="1"/>
</dbReference>
<evidence type="ECO:0000259" key="4">
    <source>
        <dbReference type="PROSITE" id="PS01179"/>
    </source>
</evidence>
<keyword evidence="1 2" id="KW-0727">SH2 domain</keyword>
<dbReference type="Gene3D" id="2.30.29.30">
    <property type="entry name" value="Pleckstrin-homology domain (PH domain)/Phosphotyrosine-binding domain (PTB)"/>
    <property type="match status" value="1"/>
</dbReference>
<comment type="caution">
    <text evidence="6">The sequence shown here is derived from an EMBL/GenBank/DDBJ whole genome shotgun (WGS) entry which is preliminary data.</text>
</comment>
<feature type="region of interest" description="Disordered" evidence="3">
    <location>
        <begin position="375"/>
        <end position="471"/>
    </location>
</feature>
<feature type="compositionally biased region" description="Low complexity" evidence="3">
    <location>
        <begin position="417"/>
        <end position="433"/>
    </location>
</feature>
<dbReference type="PANTHER" id="PTHR15832:SF2">
    <property type="entry name" value="SH2 DOMAIN-CONTAINING PROTEIN"/>
    <property type="match status" value="1"/>
</dbReference>
<dbReference type="OrthoDB" id="10013007at2759"/>
<keyword evidence="7" id="KW-1185">Reference proteome</keyword>
<feature type="domain" description="PID" evidence="4">
    <location>
        <begin position="66"/>
        <end position="189"/>
    </location>
</feature>
<dbReference type="InterPro" id="IPR000980">
    <property type="entry name" value="SH2"/>
</dbReference>
<evidence type="ECO:0000256" key="3">
    <source>
        <dbReference type="SAM" id="MobiDB-lite"/>
    </source>
</evidence>
<sequence>MESNFAMKLFNKFQGNSSDPNMSCKQIIPRRNLEDYLPDGSCFSRVLKIEPQIELSNESTIKKCEYVGSFPVSGSDQNERTEFVRNQLKQMRDSGPKKSVLLVLSLTGIKVCSSNGKSVLMAHALKRISFATCDPENRQFSFLAREPNGHFSLQYCHSFLAEDSKTAEELSSIVGSAFRMAFAQQLQQPRQLEPRPARRRSPGPVQLGPPGLHVTCRDDRSPKPAARACWAKKAVGKAKHSDSSTNQVMDLNNRAYPSNISGCCNAECAQFAPMNDSRSNRSTPNNLPLDPWSPSCGSSSCEENNSPTDVNSCKQIRDKPALQKNLEEVKENVLGAVGFSKDGHRPASGGAYGSEVDGWEHSRLFTPRYTSSCKGEGFSRHKKYSHGNRNHGPTDPSTDEVNILGMPSDRCSKRSSRSSCDPSMPSLSSSLSDTTALGEQSDASSCCKSKKLNHNGGAVGGTPPTPPERYDSLDMAKDEEKDLREAAWFQAGIPREIALEVLSQEPVGAFMVRESTTKPGCFALSLRVPRELHLAGIAHYLIMQTNRGYKIKGFTKEFGTLSSLITHHSVMPELLPCPLSLNRYNPSYRKEDSEDMVDMNEDPDYKRLSEFQKVIAFIKKFLLCYV</sequence>